<comment type="caution">
    <text evidence="1">The sequence shown here is derived from an EMBL/GenBank/DDBJ whole genome shotgun (WGS) entry which is preliminary data.</text>
</comment>
<dbReference type="Proteomes" id="UP000824469">
    <property type="component" value="Unassembled WGS sequence"/>
</dbReference>
<keyword evidence="2" id="KW-1185">Reference proteome</keyword>
<feature type="non-terminal residue" evidence="1">
    <location>
        <position position="1"/>
    </location>
</feature>
<protein>
    <submittedName>
        <fullName evidence="1">Uncharacterized protein</fullName>
    </submittedName>
</protein>
<dbReference type="AlphaFoldDB" id="A0AA38CQQ2"/>
<sequence>ELHLSRSGMCMYSYPIVLIAGNYVASSVKIGHVEGSIAMVFSYARTAEPDGPSVLSSINQRKAYEKAWPLNPGASEVSLKHQNPD</sequence>
<evidence type="ECO:0000313" key="1">
    <source>
        <dbReference type="EMBL" id="KAH9301897.1"/>
    </source>
</evidence>
<evidence type="ECO:0000313" key="2">
    <source>
        <dbReference type="Proteomes" id="UP000824469"/>
    </source>
</evidence>
<gene>
    <name evidence="1" type="ORF">KI387_013480</name>
</gene>
<organism evidence="1 2">
    <name type="scientific">Taxus chinensis</name>
    <name type="common">Chinese yew</name>
    <name type="synonym">Taxus wallichiana var. chinensis</name>
    <dbReference type="NCBI Taxonomy" id="29808"/>
    <lineage>
        <taxon>Eukaryota</taxon>
        <taxon>Viridiplantae</taxon>
        <taxon>Streptophyta</taxon>
        <taxon>Embryophyta</taxon>
        <taxon>Tracheophyta</taxon>
        <taxon>Spermatophyta</taxon>
        <taxon>Pinopsida</taxon>
        <taxon>Pinidae</taxon>
        <taxon>Conifers II</taxon>
        <taxon>Cupressales</taxon>
        <taxon>Taxaceae</taxon>
        <taxon>Taxus</taxon>
    </lineage>
</organism>
<proteinExistence type="predicted"/>
<name>A0AA38CQQ2_TAXCH</name>
<dbReference type="EMBL" id="JAHRHJ020000009">
    <property type="protein sequence ID" value="KAH9301897.1"/>
    <property type="molecule type" value="Genomic_DNA"/>
</dbReference>
<reference evidence="1 2" key="1">
    <citation type="journal article" date="2021" name="Nat. Plants">
        <title>The Taxus genome provides insights into paclitaxel biosynthesis.</title>
        <authorList>
            <person name="Xiong X."/>
            <person name="Gou J."/>
            <person name="Liao Q."/>
            <person name="Li Y."/>
            <person name="Zhou Q."/>
            <person name="Bi G."/>
            <person name="Li C."/>
            <person name="Du R."/>
            <person name="Wang X."/>
            <person name="Sun T."/>
            <person name="Guo L."/>
            <person name="Liang H."/>
            <person name="Lu P."/>
            <person name="Wu Y."/>
            <person name="Zhang Z."/>
            <person name="Ro D.K."/>
            <person name="Shang Y."/>
            <person name="Huang S."/>
            <person name="Yan J."/>
        </authorList>
    </citation>
    <scope>NUCLEOTIDE SEQUENCE [LARGE SCALE GENOMIC DNA]</scope>
    <source>
        <strain evidence="1">Ta-2019</strain>
    </source>
</reference>
<accession>A0AA38CQQ2</accession>